<feature type="transmembrane region" description="Helical" evidence="8">
    <location>
        <begin position="144"/>
        <end position="163"/>
    </location>
</feature>
<evidence type="ECO:0000256" key="7">
    <source>
        <dbReference type="ARBA" id="ARBA00023136"/>
    </source>
</evidence>
<accession>A0A918PXY0</accession>
<gene>
    <name evidence="9" type="primary">gltT</name>
    <name evidence="9" type="ORF">GCM10011273_10460</name>
</gene>
<comment type="subcellular location">
    <subcellularLocation>
        <location evidence="1">Cell membrane</location>
        <topology evidence="1">Multi-pass membrane protein</topology>
    </subcellularLocation>
</comment>
<dbReference type="Gene3D" id="1.10.3860.10">
    <property type="entry name" value="Sodium:dicarboxylate symporter"/>
    <property type="match status" value="1"/>
</dbReference>
<reference evidence="9" key="1">
    <citation type="journal article" date="2014" name="Int. J. Syst. Evol. Microbiol.">
        <title>Complete genome sequence of Corynebacterium casei LMG S-19264T (=DSM 44701T), isolated from a smear-ripened cheese.</title>
        <authorList>
            <consortium name="US DOE Joint Genome Institute (JGI-PGF)"/>
            <person name="Walter F."/>
            <person name="Albersmeier A."/>
            <person name="Kalinowski J."/>
            <person name="Ruckert C."/>
        </authorList>
    </citation>
    <scope>NUCLEOTIDE SEQUENCE</scope>
    <source>
        <strain evidence="9">KCTC 32296</strain>
    </source>
</reference>
<organism evidence="9 10">
    <name type="scientific">Asticcacaulis endophyticus</name>
    <dbReference type="NCBI Taxonomy" id="1395890"/>
    <lineage>
        <taxon>Bacteria</taxon>
        <taxon>Pseudomonadati</taxon>
        <taxon>Pseudomonadota</taxon>
        <taxon>Alphaproteobacteria</taxon>
        <taxon>Caulobacterales</taxon>
        <taxon>Caulobacteraceae</taxon>
        <taxon>Asticcacaulis</taxon>
    </lineage>
</organism>
<feature type="transmembrane region" description="Helical" evidence="8">
    <location>
        <begin position="42"/>
        <end position="61"/>
    </location>
</feature>
<evidence type="ECO:0000256" key="2">
    <source>
        <dbReference type="ARBA" id="ARBA00022448"/>
    </source>
</evidence>
<keyword evidence="6 8" id="KW-1133">Transmembrane helix</keyword>
<keyword evidence="2" id="KW-0813">Transport</keyword>
<dbReference type="SUPFAM" id="SSF118215">
    <property type="entry name" value="Proton glutamate symport protein"/>
    <property type="match status" value="1"/>
</dbReference>
<feature type="transmembrane region" description="Helical" evidence="8">
    <location>
        <begin position="82"/>
        <end position="103"/>
    </location>
</feature>
<feature type="transmembrane region" description="Helical" evidence="8">
    <location>
        <begin position="187"/>
        <end position="209"/>
    </location>
</feature>
<dbReference type="PANTHER" id="PTHR42865">
    <property type="entry name" value="PROTON/GLUTAMATE-ASPARTATE SYMPORTER"/>
    <property type="match status" value="1"/>
</dbReference>
<evidence type="ECO:0000256" key="1">
    <source>
        <dbReference type="ARBA" id="ARBA00004651"/>
    </source>
</evidence>
<feature type="transmembrane region" description="Helical" evidence="8">
    <location>
        <begin position="325"/>
        <end position="344"/>
    </location>
</feature>
<dbReference type="InterPro" id="IPR001991">
    <property type="entry name" value="Na-dicarboxylate_symporter"/>
</dbReference>
<evidence type="ECO:0000256" key="8">
    <source>
        <dbReference type="SAM" id="Phobius"/>
    </source>
</evidence>
<dbReference type="PRINTS" id="PR00173">
    <property type="entry name" value="EDTRNSPORT"/>
</dbReference>
<keyword evidence="4 8" id="KW-0812">Transmembrane</keyword>
<dbReference type="RefSeq" id="WP_189485307.1">
    <property type="nucleotide sequence ID" value="NZ_BMZB01000001.1"/>
</dbReference>
<name>A0A918PXY0_9CAUL</name>
<dbReference type="Proteomes" id="UP000662572">
    <property type="component" value="Unassembled WGS sequence"/>
</dbReference>
<dbReference type="PANTHER" id="PTHR42865:SF7">
    <property type="entry name" value="PROTON_GLUTAMATE-ASPARTATE SYMPORTER"/>
    <property type="match status" value="1"/>
</dbReference>
<dbReference type="EMBL" id="BMZB01000001">
    <property type="protein sequence ID" value="GGZ26795.1"/>
    <property type="molecule type" value="Genomic_DNA"/>
</dbReference>
<evidence type="ECO:0000313" key="9">
    <source>
        <dbReference type="EMBL" id="GGZ26795.1"/>
    </source>
</evidence>
<keyword evidence="10" id="KW-1185">Reference proteome</keyword>
<keyword evidence="3" id="KW-1003">Cell membrane</keyword>
<dbReference type="InterPro" id="IPR036458">
    <property type="entry name" value="Na:dicarbo_symporter_sf"/>
</dbReference>
<keyword evidence="5" id="KW-0769">Symport</keyword>
<dbReference type="PROSITE" id="PS00713">
    <property type="entry name" value="NA_DICARBOXYL_SYMP_1"/>
    <property type="match status" value="1"/>
</dbReference>
<feature type="transmembrane region" description="Helical" evidence="8">
    <location>
        <begin position="215"/>
        <end position="237"/>
    </location>
</feature>
<protein>
    <submittedName>
        <fullName evidence="9">Amino acid:proton symporter</fullName>
    </submittedName>
</protein>
<evidence type="ECO:0000256" key="5">
    <source>
        <dbReference type="ARBA" id="ARBA00022847"/>
    </source>
</evidence>
<feature type="transmembrane region" description="Helical" evidence="8">
    <location>
        <begin position="12"/>
        <end position="30"/>
    </location>
</feature>
<feature type="transmembrane region" description="Helical" evidence="8">
    <location>
        <begin position="297"/>
        <end position="318"/>
    </location>
</feature>
<sequence>MLSLLNKTPFWLRTVIGLVAGIAVGVIFGERAVPYVEPIGDLFLRLIKMLIVPLVFFTIASSIAKLGHQDGGKTVKLGVQTILWFMVTSALAVTLGLGIGHLFQPGLGLTGLPLAELKPKDIPPVVDVFLGIVPTNIIDAFAKGQVLSVVFVAIIVGAALAALRDKTESLSRIVDQGSQVMFQITRWIIRLTPIGVFGLIGSVVGSYGLESLTPLLGFIGAIYLACLIHVFVIYPILLKLHGLRVSGFYKGVFQAQQTAFFTCSSLGTLPVSLNSAINNLKLSPSYAGFAIPLGANMKMDGCGAIYPAIASIFTANYFGIELTPAHIVIIYISSILGSLATAGVPGVATVMLTLTLTAAGLPLEGLALLAAIDRIIDMVRTATNVTGQILIPTLVARENGLIDKESPLLIRPEVSVIKP</sequence>
<evidence type="ECO:0000256" key="6">
    <source>
        <dbReference type="ARBA" id="ARBA00022989"/>
    </source>
</evidence>
<dbReference type="Pfam" id="PF00375">
    <property type="entry name" value="SDF"/>
    <property type="match status" value="1"/>
</dbReference>
<keyword evidence="7 8" id="KW-0472">Membrane</keyword>
<dbReference type="GO" id="GO:0006835">
    <property type="term" value="P:dicarboxylic acid transport"/>
    <property type="evidence" value="ECO:0007669"/>
    <property type="project" value="TreeGrafter"/>
</dbReference>
<dbReference type="GO" id="GO:0005886">
    <property type="term" value="C:plasma membrane"/>
    <property type="evidence" value="ECO:0007669"/>
    <property type="project" value="UniProtKB-SubCell"/>
</dbReference>
<proteinExistence type="predicted"/>
<evidence type="ECO:0000256" key="4">
    <source>
        <dbReference type="ARBA" id="ARBA00022692"/>
    </source>
</evidence>
<comment type="caution">
    <text evidence="9">The sequence shown here is derived from an EMBL/GenBank/DDBJ whole genome shotgun (WGS) entry which is preliminary data.</text>
</comment>
<evidence type="ECO:0000313" key="10">
    <source>
        <dbReference type="Proteomes" id="UP000662572"/>
    </source>
</evidence>
<evidence type="ECO:0000256" key="3">
    <source>
        <dbReference type="ARBA" id="ARBA00022475"/>
    </source>
</evidence>
<dbReference type="AlphaFoldDB" id="A0A918PXY0"/>
<dbReference type="InterPro" id="IPR018107">
    <property type="entry name" value="Na-dicarboxylate_symporter_CS"/>
</dbReference>
<dbReference type="GO" id="GO:0015293">
    <property type="term" value="F:symporter activity"/>
    <property type="evidence" value="ECO:0007669"/>
    <property type="project" value="UniProtKB-KW"/>
</dbReference>
<reference evidence="9" key="2">
    <citation type="submission" date="2020-09" db="EMBL/GenBank/DDBJ databases">
        <authorList>
            <person name="Sun Q."/>
            <person name="Kim S."/>
        </authorList>
    </citation>
    <scope>NUCLEOTIDE SEQUENCE</scope>
    <source>
        <strain evidence="9">KCTC 32296</strain>
    </source>
</reference>
<feature type="transmembrane region" description="Helical" evidence="8">
    <location>
        <begin position="350"/>
        <end position="372"/>
    </location>
</feature>